<proteinExistence type="predicted"/>
<keyword evidence="2" id="KW-1185">Reference proteome</keyword>
<organism evidence="1 2">
    <name type="scientific">Winogradskyella marincola</name>
    <dbReference type="NCBI Taxonomy" id="3037795"/>
    <lineage>
        <taxon>Bacteria</taxon>
        <taxon>Pseudomonadati</taxon>
        <taxon>Bacteroidota</taxon>
        <taxon>Flavobacteriia</taxon>
        <taxon>Flavobacteriales</taxon>
        <taxon>Flavobacteriaceae</taxon>
        <taxon>Winogradskyella</taxon>
    </lineage>
</organism>
<comment type="caution">
    <text evidence="1">The sequence shown here is derived from an EMBL/GenBank/DDBJ whole genome shotgun (WGS) entry which is preliminary data.</text>
</comment>
<evidence type="ECO:0000313" key="2">
    <source>
        <dbReference type="Proteomes" id="UP001529085"/>
    </source>
</evidence>
<dbReference type="GO" id="GO:0016757">
    <property type="term" value="F:glycosyltransferase activity"/>
    <property type="evidence" value="ECO:0007669"/>
    <property type="project" value="UniProtKB-KW"/>
</dbReference>
<keyword evidence="1" id="KW-0328">Glycosyltransferase</keyword>
<protein>
    <submittedName>
        <fullName evidence="1">Glycosyltransferase family 2 protein</fullName>
        <ecNumber evidence="1">2.4.-.-</ecNumber>
    </submittedName>
</protein>
<name>A0ABT6FXA4_9FLAO</name>
<dbReference type="Proteomes" id="UP001529085">
    <property type="component" value="Unassembled WGS sequence"/>
</dbReference>
<evidence type="ECO:0000313" key="1">
    <source>
        <dbReference type="EMBL" id="MDG4714317.1"/>
    </source>
</evidence>
<dbReference type="EMBL" id="JARSBN010000001">
    <property type="protein sequence ID" value="MDG4714317.1"/>
    <property type="molecule type" value="Genomic_DNA"/>
</dbReference>
<keyword evidence="1" id="KW-0808">Transferase</keyword>
<sequence length="338" mass="39532">MKVAIVMTVKNEARLLKQNVCYHLGIGATKVFVYFDNTTDNGPQVIKDIKGVEISNSVEAETYSHISALEKFWSNAEQHHTARQCLNTFDALQKCKKEHIDWLISIDADELFITSKDGRVSIEDFFSVAETQNATIVNLKPLEVVSRKIAYNNVMQEETLFKTQKNFASRLDQIYNKLYDPYKKEYKKISYWLGHTMGKSAIKVNSTVIPYNVHRYISYNDEELKAITSGNVLHYHVYDYEDFKKKYKNFENHPDHFLSGNKIEDLKSLLITLVNDKNNSDAFLKNYFKDNFLYHPQKLKKLYKTRLFNILKRKESAVVEIDYPKEVLREKVWSDASF</sequence>
<gene>
    <name evidence="1" type="ORF">P7122_00405</name>
</gene>
<dbReference type="Pfam" id="PF13704">
    <property type="entry name" value="Glyco_tranf_2_4"/>
    <property type="match status" value="1"/>
</dbReference>
<reference evidence="1 2" key="1">
    <citation type="submission" date="2023-03" db="EMBL/GenBank/DDBJ databases">
        <title>Strain YYF002 represents a novel species in the genus Winogradskyella isolated from seawater.</title>
        <authorList>
            <person name="Fu Z.-Y."/>
        </authorList>
    </citation>
    <scope>NUCLEOTIDE SEQUENCE [LARGE SCALE GENOMIC DNA]</scope>
    <source>
        <strain evidence="1 2">YYF002</strain>
    </source>
</reference>
<dbReference type="EC" id="2.4.-.-" evidence="1"/>
<accession>A0ABT6FXA4</accession>
<dbReference type="RefSeq" id="WP_278003809.1">
    <property type="nucleotide sequence ID" value="NZ_JARSBN010000001.1"/>
</dbReference>